<dbReference type="RefSeq" id="WP_371836931.1">
    <property type="nucleotide sequence ID" value="NZ_JBGMEK010000001.1"/>
</dbReference>
<keyword evidence="3" id="KW-1185">Reference proteome</keyword>
<feature type="transmembrane region" description="Helical" evidence="1">
    <location>
        <begin position="235"/>
        <end position="255"/>
    </location>
</feature>
<feature type="transmembrane region" description="Helical" evidence="1">
    <location>
        <begin position="261"/>
        <end position="279"/>
    </location>
</feature>
<name>A0ABV4NUQ5_9GAMM</name>
<sequence length="383" mass="44338">MKARLGLWMAIKKYLEAGLEWISGKSRITVVFNGNFIIIRVYPDYPSDQHEVSLFLKIYEHEKSVKVVDLVGNGYGSGLQEGGYGALIFNLGLQAIYSFFEVKYGSDEATSIRVHGYLSSVGDPINEPEKSQCKERRKGFWSGFGFELKELSKSTIQMTACLKELKLRRGTPTINGTPRVINLDNFWPQEKRPSILSEDIDALKEIDLTKFSLTSCPKEVDVESAWRGLLKWSKVVRYTIWLGFCTLIGYLSFLTPNTIDSLIFLACGTFCGYLVAVYLENRLWRYLPSYKRHQVLQDKRCKKIAEVKESIQYLERSNNGFLWRLKVAIPPEERNRFDVFEEMINASNKQYFSSVSEYYVEYEYYLSKAQKNVNSDERRLEKI</sequence>
<keyword evidence="1" id="KW-0472">Membrane</keyword>
<accession>A0ABV4NUQ5</accession>
<reference evidence="2 3" key="1">
    <citation type="submission" date="2024-08" db="EMBL/GenBank/DDBJ databases">
        <authorList>
            <person name="Ishaq N."/>
        </authorList>
    </citation>
    <scope>NUCLEOTIDE SEQUENCE [LARGE SCALE GENOMIC DNA]</scope>
    <source>
        <strain evidence="2 3">DSM 18651</strain>
    </source>
</reference>
<keyword evidence="1" id="KW-0812">Transmembrane</keyword>
<dbReference type="Proteomes" id="UP001569428">
    <property type="component" value="Unassembled WGS sequence"/>
</dbReference>
<evidence type="ECO:0000313" key="2">
    <source>
        <dbReference type="EMBL" id="MFA0809310.1"/>
    </source>
</evidence>
<protein>
    <submittedName>
        <fullName evidence="2">Uncharacterized protein</fullName>
    </submittedName>
</protein>
<comment type="caution">
    <text evidence="2">The sequence shown here is derived from an EMBL/GenBank/DDBJ whole genome shotgun (WGS) entry which is preliminary data.</text>
</comment>
<proteinExistence type="predicted"/>
<keyword evidence="1" id="KW-1133">Transmembrane helix</keyword>
<evidence type="ECO:0000256" key="1">
    <source>
        <dbReference type="SAM" id="Phobius"/>
    </source>
</evidence>
<dbReference type="EMBL" id="JBGMEK010000001">
    <property type="protein sequence ID" value="MFA0809310.1"/>
    <property type="molecule type" value="Genomic_DNA"/>
</dbReference>
<gene>
    <name evidence="2" type="ORF">ACCI49_00140</name>
</gene>
<evidence type="ECO:0000313" key="3">
    <source>
        <dbReference type="Proteomes" id="UP001569428"/>
    </source>
</evidence>
<organism evidence="2 3">
    <name type="scientific">Microbulbifer epialgicus</name>
    <dbReference type="NCBI Taxonomy" id="393907"/>
    <lineage>
        <taxon>Bacteria</taxon>
        <taxon>Pseudomonadati</taxon>
        <taxon>Pseudomonadota</taxon>
        <taxon>Gammaproteobacteria</taxon>
        <taxon>Cellvibrionales</taxon>
        <taxon>Microbulbiferaceae</taxon>
        <taxon>Microbulbifer</taxon>
    </lineage>
</organism>